<keyword evidence="5" id="KW-1185">Reference proteome</keyword>
<evidence type="ECO:0000256" key="1">
    <source>
        <dbReference type="ARBA" id="ARBA00005801"/>
    </source>
</evidence>
<dbReference type="InterPro" id="IPR000045">
    <property type="entry name" value="Prepilin_IV_endopep_pep"/>
</dbReference>
<dbReference type="GO" id="GO:0004190">
    <property type="term" value="F:aspartic-type endopeptidase activity"/>
    <property type="evidence" value="ECO:0007669"/>
    <property type="project" value="InterPro"/>
</dbReference>
<feature type="transmembrane region" description="Helical" evidence="2">
    <location>
        <begin position="116"/>
        <end position="133"/>
    </location>
</feature>
<feature type="domain" description="Prepilin type IV endopeptidase peptidase" evidence="3">
    <location>
        <begin position="20"/>
        <end position="120"/>
    </location>
</feature>
<proteinExistence type="inferred from homology"/>
<feature type="transmembrane region" description="Helical" evidence="2">
    <location>
        <begin position="166"/>
        <end position="187"/>
    </location>
</feature>
<evidence type="ECO:0000256" key="2">
    <source>
        <dbReference type="SAM" id="Phobius"/>
    </source>
</evidence>
<dbReference type="InterPro" id="IPR050882">
    <property type="entry name" value="Prepilin_peptidase/N-MTase"/>
</dbReference>
<keyword evidence="2" id="KW-0812">Transmembrane</keyword>
<dbReference type="KEGG" id="bbae:FRD01_11475"/>
<protein>
    <submittedName>
        <fullName evidence="4">Prepilin peptidase</fullName>
    </submittedName>
</protein>
<dbReference type="AlphaFoldDB" id="A0A5B8XUT4"/>
<feature type="transmembrane region" description="Helical" evidence="2">
    <location>
        <begin position="64"/>
        <end position="84"/>
    </location>
</feature>
<reference evidence="4 5" key="1">
    <citation type="submission" date="2019-08" db="EMBL/GenBank/DDBJ databases">
        <authorList>
            <person name="Liang Q."/>
        </authorList>
    </citation>
    <scope>NUCLEOTIDE SEQUENCE [LARGE SCALE GENOMIC DNA]</scope>
    <source>
        <strain evidence="4 5">V1718</strain>
    </source>
</reference>
<evidence type="ECO:0000259" key="3">
    <source>
        <dbReference type="Pfam" id="PF01478"/>
    </source>
</evidence>
<keyword evidence="2" id="KW-0472">Membrane</keyword>
<dbReference type="GO" id="GO:0006465">
    <property type="term" value="P:signal peptide processing"/>
    <property type="evidence" value="ECO:0007669"/>
    <property type="project" value="TreeGrafter"/>
</dbReference>
<dbReference type="Proteomes" id="UP000321595">
    <property type="component" value="Chromosome"/>
</dbReference>
<dbReference type="GO" id="GO:0005886">
    <property type="term" value="C:plasma membrane"/>
    <property type="evidence" value="ECO:0007669"/>
    <property type="project" value="TreeGrafter"/>
</dbReference>
<accession>A0A5B8XUT4</accession>
<dbReference type="Gene3D" id="1.20.120.1220">
    <property type="match status" value="1"/>
</dbReference>
<gene>
    <name evidence="4" type="ORF">FRD01_11475</name>
</gene>
<feature type="transmembrane region" description="Helical" evidence="2">
    <location>
        <begin position="40"/>
        <end position="58"/>
    </location>
</feature>
<dbReference type="PANTHER" id="PTHR30487">
    <property type="entry name" value="TYPE 4 PREPILIN-LIKE PROTEINS LEADER PEPTIDE-PROCESSING ENZYME"/>
    <property type="match status" value="1"/>
</dbReference>
<dbReference type="PANTHER" id="PTHR30487:SF0">
    <property type="entry name" value="PREPILIN LEADER PEPTIDASE_N-METHYLTRANSFERASE-RELATED"/>
    <property type="match status" value="1"/>
</dbReference>
<sequence>MHDILAMELWKQLLLFIPVAVVLIICAVTDWRERKVYNKITYPFAAIGLVLHTVTMGFDGTLDGLMALLAAFVIGLIMLPFGWLGGGDTKLLMGLGATLGVHALVVTVFYSIWIGAILGLGMAAYNGYLWEMIKRMGRYLRGWYRVFVYKQAFLKEKLERDERNKVPFAVAILGGVATTYTEFALAWPGFWTWYVSSLGFNP</sequence>
<dbReference type="OrthoDB" id="5508079at2"/>
<comment type="similarity">
    <text evidence="1">Belongs to the peptidase A24 family.</text>
</comment>
<dbReference type="EMBL" id="CP042467">
    <property type="protein sequence ID" value="QED27843.1"/>
    <property type="molecule type" value="Genomic_DNA"/>
</dbReference>
<feature type="transmembrane region" description="Helical" evidence="2">
    <location>
        <begin position="12"/>
        <end position="28"/>
    </location>
</feature>
<dbReference type="RefSeq" id="WP_146959738.1">
    <property type="nucleotide sequence ID" value="NZ_CP042467.1"/>
</dbReference>
<name>A0A5B8XUT4_9DELT</name>
<organism evidence="4 5">
    <name type="scientific">Microvenator marinus</name>
    <dbReference type="NCBI Taxonomy" id="2600177"/>
    <lineage>
        <taxon>Bacteria</taxon>
        <taxon>Deltaproteobacteria</taxon>
        <taxon>Bradymonadales</taxon>
        <taxon>Microvenatoraceae</taxon>
        <taxon>Microvenator</taxon>
    </lineage>
</organism>
<keyword evidence="2" id="KW-1133">Transmembrane helix</keyword>
<evidence type="ECO:0000313" key="4">
    <source>
        <dbReference type="EMBL" id="QED27843.1"/>
    </source>
</evidence>
<evidence type="ECO:0000313" key="5">
    <source>
        <dbReference type="Proteomes" id="UP000321595"/>
    </source>
</evidence>
<dbReference type="Pfam" id="PF01478">
    <property type="entry name" value="Peptidase_A24"/>
    <property type="match status" value="1"/>
</dbReference>